<accession>A0ABR8MZC4</accession>
<dbReference type="Proteomes" id="UP000609346">
    <property type="component" value="Unassembled WGS sequence"/>
</dbReference>
<proteinExistence type="predicted"/>
<name>A0ABR8MZC4_9BACL</name>
<sequence>MSQAAASRTAGRLVRACLPGEHEKPTIADGRFFEMTAYKDQSSSS</sequence>
<keyword evidence="2" id="KW-1185">Reference proteome</keyword>
<evidence type="ECO:0000313" key="2">
    <source>
        <dbReference type="Proteomes" id="UP000609346"/>
    </source>
</evidence>
<reference evidence="1 2" key="1">
    <citation type="submission" date="2020-09" db="EMBL/GenBank/DDBJ databases">
        <title>Paenibacillus sp. strain PR3 16S rRNA gene Genome sequencing and assembly.</title>
        <authorList>
            <person name="Kim J."/>
        </authorList>
    </citation>
    <scope>NUCLEOTIDE SEQUENCE [LARGE SCALE GENOMIC DNA]</scope>
    <source>
        <strain evidence="1 2">PR3</strain>
    </source>
</reference>
<dbReference type="EMBL" id="JACXZA010000005">
    <property type="protein sequence ID" value="MBD3920935.1"/>
    <property type="molecule type" value="Genomic_DNA"/>
</dbReference>
<dbReference type="RefSeq" id="WP_191205245.1">
    <property type="nucleotide sequence ID" value="NZ_JACXZA010000005.1"/>
</dbReference>
<evidence type="ECO:0000313" key="1">
    <source>
        <dbReference type="EMBL" id="MBD3920935.1"/>
    </source>
</evidence>
<gene>
    <name evidence="1" type="ORF">H8B09_19370</name>
</gene>
<comment type="caution">
    <text evidence="1">The sequence shown here is derived from an EMBL/GenBank/DDBJ whole genome shotgun (WGS) entry which is preliminary data.</text>
</comment>
<protein>
    <submittedName>
        <fullName evidence="1">Uncharacterized protein</fullName>
    </submittedName>
</protein>
<organism evidence="1 2">
    <name type="scientific">Paenibacillus terricola</name>
    <dbReference type="NCBI Taxonomy" id="2763503"/>
    <lineage>
        <taxon>Bacteria</taxon>
        <taxon>Bacillati</taxon>
        <taxon>Bacillota</taxon>
        <taxon>Bacilli</taxon>
        <taxon>Bacillales</taxon>
        <taxon>Paenibacillaceae</taxon>
        <taxon>Paenibacillus</taxon>
    </lineage>
</organism>